<keyword evidence="2" id="KW-0812">Transmembrane</keyword>
<feature type="compositionally biased region" description="Acidic residues" evidence="1">
    <location>
        <begin position="451"/>
        <end position="462"/>
    </location>
</feature>
<accession>A0A835YNW1</accession>
<feature type="transmembrane region" description="Helical" evidence="2">
    <location>
        <begin position="134"/>
        <end position="152"/>
    </location>
</feature>
<dbReference type="AlphaFoldDB" id="A0A835YNW1"/>
<keyword evidence="2" id="KW-0472">Membrane</keyword>
<keyword evidence="2" id="KW-1133">Transmembrane helix</keyword>
<feature type="transmembrane region" description="Helical" evidence="2">
    <location>
        <begin position="39"/>
        <end position="59"/>
    </location>
</feature>
<evidence type="ECO:0000313" key="4">
    <source>
        <dbReference type="Proteomes" id="UP000664859"/>
    </source>
</evidence>
<feature type="compositionally biased region" description="Pro residues" evidence="1">
    <location>
        <begin position="283"/>
        <end position="294"/>
    </location>
</feature>
<feature type="compositionally biased region" description="Gly residues" evidence="1">
    <location>
        <begin position="267"/>
        <end position="281"/>
    </location>
</feature>
<gene>
    <name evidence="3" type="ORF">JKP88DRAFT_248419</name>
</gene>
<evidence type="ECO:0000313" key="3">
    <source>
        <dbReference type="EMBL" id="KAG5177958.1"/>
    </source>
</evidence>
<comment type="caution">
    <text evidence="3">The sequence shown here is derived from an EMBL/GenBank/DDBJ whole genome shotgun (WGS) entry which is preliminary data.</text>
</comment>
<feature type="region of interest" description="Disordered" evidence="1">
    <location>
        <begin position="384"/>
        <end position="495"/>
    </location>
</feature>
<dbReference type="Proteomes" id="UP000664859">
    <property type="component" value="Unassembled WGS sequence"/>
</dbReference>
<feature type="region of interest" description="Disordered" evidence="1">
    <location>
        <begin position="210"/>
        <end position="294"/>
    </location>
</feature>
<reference evidence="3" key="1">
    <citation type="submission" date="2021-02" db="EMBL/GenBank/DDBJ databases">
        <title>First Annotated Genome of the Yellow-green Alga Tribonema minus.</title>
        <authorList>
            <person name="Mahan K.M."/>
        </authorList>
    </citation>
    <scope>NUCLEOTIDE SEQUENCE</scope>
    <source>
        <strain evidence="3">UTEX B ZZ1240</strain>
    </source>
</reference>
<evidence type="ECO:0000256" key="2">
    <source>
        <dbReference type="SAM" id="Phobius"/>
    </source>
</evidence>
<feature type="region of interest" description="Disordered" evidence="1">
    <location>
        <begin position="310"/>
        <end position="334"/>
    </location>
</feature>
<feature type="transmembrane region" description="Helical" evidence="2">
    <location>
        <begin position="13"/>
        <end position="32"/>
    </location>
</feature>
<name>A0A835YNW1_9STRA</name>
<organism evidence="3 4">
    <name type="scientific">Tribonema minus</name>
    <dbReference type="NCBI Taxonomy" id="303371"/>
    <lineage>
        <taxon>Eukaryota</taxon>
        <taxon>Sar</taxon>
        <taxon>Stramenopiles</taxon>
        <taxon>Ochrophyta</taxon>
        <taxon>PX clade</taxon>
        <taxon>Xanthophyceae</taxon>
        <taxon>Tribonematales</taxon>
        <taxon>Tribonemataceae</taxon>
        <taxon>Tribonema</taxon>
    </lineage>
</organism>
<proteinExistence type="predicted"/>
<protein>
    <submittedName>
        <fullName evidence="3">Uncharacterized protein</fullName>
    </submittedName>
</protein>
<feature type="transmembrane region" description="Helical" evidence="2">
    <location>
        <begin position="79"/>
        <end position="99"/>
    </location>
</feature>
<feature type="compositionally biased region" description="Polar residues" evidence="1">
    <location>
        <begin position="407"/>
        <end position="430"/>
    </location>
</feature>
<keyword evidence="4" id="KW-1185">Reference proteome</keyword>
<sequence>MEPSRQQVLLEDLSALIDGVILLACVTALYSLRRQELSLCTLTYALSLALLTATVGHYLEQHVFGEAGIQDLVLYPSRSAGSVSVSLLVCAASIGALMCSLTRCQPLSFDCIAGEYAMTHHQCKVHRLRHALRVWLSSAAFLWAAAALRMNAVVGGSVLHPRGGGCALAVLRSPELAACVVAGACGGAWLHAQLAQVQAAQAAALRADTAAGPHTGSGSGASVSRRHSSAAAAPFSPLGPQRQQHGGRFETGSTCSGSISPPRNGGSVRGGGGGGGGGGAYGVPPPGTALGPPPPVDGGYACMYEVPPYSAESGGSSRGLRRRRQGDGSLSAADPCQHPTVLLLSSNAKMQFLEDVIEGMTTAATCTLDRGGRAAELTLEDWSTEGSLGGASELDWGQWGSTRRESCSPTVQPQSTAVPSAVHTQYTRGTSVGSASSISSSSPVGSSASDASEDSDQDEVEVEVGFAGPANAGRDSSGSEDEVAFEGHNPWSQAM</sequence>
<dbReference type="EMBL" id="JAFCMP010000519">
    <property type="protein sequence ID" value="KAG5177958.1"/>
    <property type="molecule type" value="Genomic_DNA"/>
</dbReference>
<evidence type="ECO:0000256" key="1">
    <source>
        <dbReference type="SAM" id="MobiDB-lite"/>
    </source>
</evidence>
<feature type="compositionally biased region" description="Low complexity" evidence="1">
    <location>
        <begin position="431"/>
        <end position="450"/>
    </location>
</feature>